<name>A0A9W8BJ94_9FUNG</name>
<sequence>MAQTNALLVYQQNLDKFSTNEPAQIAGELFGPPDFMGHTLDSLTSTRAPDFAAQMPGIVMGQPASNVNASDETRGEINIQPVAGDEQQPARYYLAYGPDQGKIVWFQVQITQGDNEVLVAHGVKDF</sequence>
<keyword evidence="2" id="KW-1185">Reference proteome</keyword>
<gene>
    <name evidence="1" type="ORF">H4R26_000155</name>
</gene>
<dbReference type="OrthoDB" id="5540799at2759"/>
<organism evidence="1 2">
    <name type="scientific">Coemansia thaxteri</name>
    <dbReference type="NCBI Taxonomy" id="2663907"/>
    <lineage>
        <taxon>Eukaryota</taxon>
        <taxon>Fungi</taxon>
        <taxon>Fungi incertae sedis</taxon>
        <taxon>Zoopagomycota</taxon>
        <taxon>Kickxellomycotina</taxon>
        <taxon>Kickxellomycetes</taxon>
        <taxon>Kickxellales</taxon>
        <taxon>Kickxellaceae</taxon>
        <taxon>Coemansia</taxon>
    </lineage>
</organism>
<dbReference type="Proteomes" id="UP001150907">
    <property type="component" value="Unassembled WGS sequence"/>
</dbReference>
<dbReference type="EMBL" id="JANBQF010000003">
    <property type="protein sequence ID" value="KAJ2008539.1"/>
    <property type="molecule type" value="Genomic_DNA"/>
</dbReference>
<evidence type="ECO:0000313" key="2">
    <source>
        <dbReference type="Proteomes" id="UP001150907"/>
    </source>
</evidence>
<reference evidence="1" key="1">
    <citation type="submission" date="2022-07" db="EMBL/GenBank/DDBJ databases">
        <title>Phylogenomic reconstructions and comparative analyses of Kickxellomycotina fungi.</title>
        <authorList>
            <person name="Reynolds N.K."/>
            <person name="Stajich J.E."/>
            <person name="Barry K."/>
            <person name="Grigoriev I.V."/>
            <person name="Crous P."/>
            <person name="Smith M.E."/>
        </authorList>
    </citation>
    <scope>NUCLEOTIDE SEQUENCE</scope>
    <source>
        <strain evidence="1">IMI 214461</strain>
    </source>
</reference>
<comment type="caution">
    <text evidence="1">The sequence shown here is derived from an EMBL/GenBank/DDBJ whole genome shotgun (WGS) entry which is preliminary data.</text>
</comment>
<protein>
    <submittedName>
        <fullName evidence="1">Uncharacterized protein</fullName>
    </submittedName>
</protein>
<proteinExistence type="predicted"/>
<dbReference type="AlphaFoldDB" id="A0A9W8BJ94"/>
<evidence type="ECO:0000313" key="1">
    <source>
        <dbReference type="EMBL" id="KAJ2008539.1"/>
    </source>
</evidence>
<accession>A0A9W8BJ94</accession>